<evidence type="ECO:0000313" key="3">
    <source>
        <dbReference type="Proteomes" id="UP000037836"/>
    </source>
</evidence>
<dbReference type="Proteomes" id="UP000037836">
    <property type="component" value="Unassembled WGS sequence"/>
</dbReference>
<reference evidence="2 3" key="1">
    <citation type="submission" date="2015-07" db="EMBL/GenBank/DDBJ databases">
        <authorList>
            <person name="O'Brien H.E."/>
            <person name="Thakur S."/>
            <person name="Gong Y."/>
            <person name="Wang P.W."/>
            <person name="Guttman D.S."/>
        </authorList>
    </citation>
    <scope>NUCLEOTIDE SEQUENCE [LARGE SCALE GENOMIC DNA]</scope>
    <source>
        <strain evidence="2 3">BR1</strain>
    </source>
</reference>
<evidence type="ECO:0000313" key="2">
    <source>
        <dbReference type="EMBL" id="KPC47547.1"/>
    </source>
</evidence>
<sequence length="39" mass="4509">MYGLEVLHGTRRAHSDWKGAFYLTPHTIKPQIRQAKTLS</sequence>
<dbReference type="EMBL" id="LGLO01000007">
    <property type="protein sequence ID" value="KPC47539.1"/>
    <property type="molecule type" value="Genomic_DNA"/>
</dbReference>
<comment type="caution">
    <text evidence="2">The sequence shown here is derived from an EMBL/GenBank/DDBJ whole genome shotgun (WGS) entry which is preliminary data.</text>
</comment>
<name>A0ABR5LHF9_PSESG</name>
<reference evidence="2 3" key="2">
    <citation type="submission" date="2015-10" db="EMBL/GenBank/DDBJ databases">
        <title>Comparative genomics and high-throughput reverse genetic screens identify a new phytobacterial MAMP and an Arabidopsis receptor required for immune elicitation.</title>
        <authorList>
            <person name="Mott G.A."/>
            <person name="Thakur S."/>
            <person name="Wang P.W."/>
            <person name="Desveaux D."/>
            <person name="Guttman D.S."/>
        </authorList>
    </citation>
    <scope>NUCLEOTIDE SEQUENCE [LARGE SCALE GENOMIC DNA]</scope>
    <source>
        <strain evidence="2 3">BR1</strain>
    </source>
</reference>
<gene>
    <name evidence="1" type="ORF">AC496_0006</name>
    <name evidence="2" type="ORF">AC496_0014</name>
</gene>
<dbReference type="EMBL" id="LGLO01000007">
    <property type="protein sequence ID" value="KPC47547.1"/>
    <property type="molecule type" value="Genomic_DNA"/>
</dbReference>
<evidence type="ECO:0000313" key="1">
    <source>
        <dbReference type="EMBL" id="KPC47539.1"/>
    </source>
</evidence>
<proteinExistence type="predicted"/>
<keyword evidence="3" id="KW-1185">Reference proteome</keyword>
<organism evidence="2 3">
    <name type="scientific">Pseudomonas savastanoi pv. glycinea</name>
    <name type="common">Pseudomonas syringae pv. glycinea</name>
    <dbReference type="NCBI Taxonomy" id="318"/>
    <lineage>
        <taxon>Bacteria</taxon>
        <taxon>Pseudomonadati</taxon>
        <taxon>Pseudomonadota</taxon>
        <taxon>Gammaproteobacteria</taxon>
        <taxon>Pseudomonadales</taxon>
        <taxon>Pseudomonadaceae</taxon>
        <taxon>Pseudomonas</taxon>
    </lineage>
</organism>
<accession>A0ABR5LHF9</accession>
<protein>
    <submittedName>
        <fullName evidence="2">Uncharacterized protein</fullName>
    </submittedName>
</protein>